<dbReference type="AlphaFoldDB" id="A0A9N9HRN5"/>
<evidence type="ECO:0000313" key="2">
    <source>
        <dbReference type="Proteomes" id="UP000789405"/>
    </source>
</evidence>
<dbReference type="Proteomes" id="UP000789405">
    <property type="component" value="Unassembled WGS sequence"/>
</dbReference>
<dbReference type="OrthoDB" id="2140489at2759"/>
<dbReference type="PANTHER" id="PTHR36986:SF1">
    <property type="entry name" value="UPF0643 PROTEIN PB2B2.08"/>
    <property type="match status" value="1"/>
</dbReference>
<organism evidence="1 2">
    <name type="scientific">Dentiscutata erythropus</name>
    <dbReference type="NCBI Taxonomy" id="1348616"/>
    <lineage>
        <taxon>Eukaryota</taxon>
        <taxon>Fungi</taxon>
        <taxon>Fungi incertae sedis</taxon>
        <taxon>Mucoromycota</taxon>
        <taxon>Glomeromycotina</taxon>
        <taxon>Glomeromycetes</taxon>
        <taxon>Diversisporales</taxon>
        <taxon>Gigasporaceae</taxon>
        <taxon>Dentiscutata</taxon>
    </lineage>
</organism>
<keyword evidence="2" id="KW-1185">Reference proteome</keyword>
<reference evidence="1" key="1">
    <citation type="submission" date="2021-06" db="EMBL/GenBank/DDBJ databases">
        <authorList>
            <person name="Kallberg Y."/>
            <person name="Tangrot J."/>
            <person name="Rosling A."/>
        </authorList>
    </citation>
    <scope>NUCLEOTIDE SEQUENCE</scope>
    <source>
        <strain evidence="1">MA453B</strain>
    </source>
</reference>
<dbReference type="PANTHER" id="PTHR36986">
    <property type="entry name" value="UPF0643 PROTEIN PB2B2.08"/>
    <property type="match status" value="1"/>
</dbReference>
<sequence length="100" mass="11656">SINANNDSLFIAKENAYNEVEKHGGLLKYWSGEFNQNQECLSMYIWASRDNAFEVSKKPLHTIAKKLATESNYEFYALEKYILKKEKNETKMKIIQITSI</sequence>
<evidence type="ECO:0000313" key="1">
    <source>
        <dbReference type="EMBL" id="CAG8702730.1"/>
    </source>
</evidence>
<dbReference type="EMBL" id="CAJVPY010008946">
    <property type="protein sequence ID" value="CAG8702730.1"/>
    <property type="molecule type" value="Genomic_DNA"/>
</dbReference>
<name>A0A9N9HRN5_9GLOM</name>
<comment type="caution">
    <text evidence="1">The sequence shown here is derived from an EMBL/GenBank/DDBJ whole genome shotgun (WGS) entry which is preliminary data.</text>
</comment>
<proteinExistence type="predicted"/>
<feature type="non-terminal residue" evidence="1">
    <location>
        <position position="1"/>
    </location>
</feature>
<protein>
    <submittedName>
        <fullName evidence="1">6272_t:CDS:1</fullName>
    </submittedName>
</protein>
<gene>
    <name evidence="1" type="ORF">DERYTH_LOCUS13087</name>
</gene>
<accession>A0A9N9HRN5</accession>